<dbReference type="PANTHER" id="PTHR35585:SF1">
    <property type="entry name" value="HHE DOMAIN PROTEIN (AFU_ORTHOLOGUE AFUA_4G00730)"/>
    <property type="match status" value="1"/>
</dbReference>
<dbReference type="Pfam" id="PF13185">
    <property type="entry name" value="GAF_2"/>
    <property type="match status" value="1"/>
</dbReference>
<organism evidence="6 7">
    <name type="scientific">Amycolatopsis vancoresmycina DSM 44592</name>
    <dbReference type="NCBI Taxonomy" id="1292037"/>
    <lineage>
        <taxon>Bacteria</taxon>
        <taxon>Bacillati</taxon>
        <taxon>Actinomycetota</taxon>
        <taxon>Actinomycetes</taxon>
        <taxon>Pseudonocardiales</taxon>
        <taxon>Pseudonocardiaceae</taxon>
        <taxon>Amycolatopsis</taxon>
    </lineage>
</organism>
<dbReference type="eggNOG" id="COG5592">
    <property type="taxonomic scope" value="Bacteria"/>
</dbReference>
<keyword evidence="7" id="KW-1185">Reference proteome</keyword>
<keyword evidence="4" id="KW-0804">Transcription</keyword>
<dbReference type="InterPro" id="IPR036388">
    <property type="entry name" value="WH-like_DNA-bd_sf"/>
</dbReference>
<dbReference type="PATRIC" id="fig|1292037.4.peg.5015"/>
<evidence type="ECO:0000259" key="5">
    <source>
        <dbReference type="PROSITE" id="PS50921"/>
    </source>
</evidence>
<evidence type="ECO:0000256" key="4">
    <source>
        <dbReference type="ARBA" id="ARBA00023163"/>
    </source>
</evidence>
<dbReference type="SMART" id="SM01012">
    <property type="entry name" value="ANTAR"/>
    <property type="match status" value="1"/>
</dbReference>
<keyword evidence="2" id="KW-0418">Kinase</keyword>
<comment type="caution">
    <text evidence="6">The sequence shown here is derived from an EMBL/GenBank/DDBJ whole genome shotgun (WGS) entry which is preliminary data.</text>
</comment>
<dbReference type="Gene3D" id="3.30.450.40">
    <property type="match status" value="1"/>
</dbReference>
<dbReference type="GO" id="GO:0016301">
    <property type="term" value="F:kinase activity"/>
    <property type="evidence" value="ECO:0007669"/>
    <property type="project" value="UniProtKB-KW"/>
</dbReference>
<name>R1I4T4_9PSEU</name>
<reference evidence="6 7" key="1">
    <citation type="submission" date="2013-02" db="EMBL/GenBank/DDBJ databases">
        <title>Draft genome sequence of Amycolatopsis vancoresmycina strain DSM 44592T.</title>
        <authorList>
            <person name="Kumar S."/>
            <person name="Kaur N."/>
            <person name="Kaur C."/>
            <person name="Raghava G.P.S."/>
            <person name="Mayilraj S."/>
        </authorList>
    </citation>
    <scope>NUCLEOTIDE SEQUENCE [LARGE SCALE GENOMIC DNA]</scope>
    <source>
        <strain evidence="6 7">DSM 44592</strain>
    </source>
</reference>
<evidence type="ECO:0000313" key="7">
    <source>
        <dbReference type="Proteomes" id="UP000014139"/>
    </source>
</evidence>
<dbReference type="Pfam" id="PF03861">
    <property type="entry name" value="ANTAR"/>
    <property type="match status" value="1"/>
</dbReference>
<dbReference type="InterPro" id="IPR029016">
    <property type="entry name" value="GAF-like_dom_sf"/>
</dbReference>
<keyword evidence="1" id="KW-0808">Transferase</keyword>
<dbReference type="eggNOG" id="COG3707">
    <property type="taxonomic scope" value="Bacteria"/>
</dbReference>
<gene>
    <name evidence="6" type="ORF">H480_26537</name>
</gene>
<feature type="domain" description="ANTAR" evidence="5">
    <location>
        <begin position="380"/>
        <end position="441"/>
    </location>
</feature>
<dbReference type="GO" id="GO:0003723">
    <property type="term" value="F:RNA binding"/>
    <property type="evidence" value="ECO:0007669"/>
    <property type="project" value="InterPro"/>
</dbReference>
<evidence type="ECO:0000256" key="2">
    <source>
        <dbReference type="ARBA" id="ARBA00022777"/>
    </source>
</evidence>
<dbReference type="SUPFAM" id="SSF52172">
    <property type="entry name" value="CheY-like"/>
    <property type="match status" value="1"/>
</dbReference>
<dbReference type="SUPFAM" id="SSF55781">
    <property type="entry name" value="GAF domain-like"/>
    <property type="match status" value="1"/>
</dbReference>
<dbReference type="InterPro" id="IPR003018">
    <property type="entry name" value="GAF"/>
</dbReference>
<dbReference type="PANTHER" id="PTHR35585">
    <property type="entry name" value="HHE DOMAIN PROTEIN (AFU_ORTHOLOGUE AFUA_4G00730)"/>
    <property type="match status" value="1"/>
</dbReference>
<dbReference type="PROSITE" id="PS50921">
    <property type="entry name" value="ANTAR"/>
    <property type="match status" value="1"/>
</dbReference>
<evidence type="ECO:0000313" key="6">
    <source>
        <dbReference type="EMBL" id="EOD65469.1"/>
    </source>
</evidence>
<dbReference type="InterPro" id="IPR011006">
    <property type="entry name" value="CheY-like_superfamily"/>
</dbReference>
<dbReference type="EMBL" id="AOUO01000401">
    <property type="protein sequence ID" value="EOD65469.1"/>
    <property type="molecule type" value="Genomic_DNA"/>
</dbReference>
<dbReference type="Gene3D" id="1.10.10.10">
    <property type="entry name" value="Winged helix-like DNA-binding domain superfamily/Winged helix DNA-binding domain"/>
    <property type="match status" value="1"/>
</dbReference>
<dbReference type="Proteomes" id="UP000014139">
    <property type="component" value="Unassembled WGS sequence"/>
</dbReference>
<accession>R1I4T4</accession>
<dbReference type="AlphaFoldDB" id="R1I4T4"/>
<protein>
    <recommendedName>
        <fullName evidence="5">ANTAR domain-containing protein</fullName>
    </recommendedName>
</protein>
<sequence>MNGSPPATDLTTVLADDHQQLDRLCTELELGQGSPENRRDLADHLIAEVVRHAVAEEPFLDGDGDLAEADRLMRQLEGTGPQEPRFERLLGGLIRAVRRHVRDEGPAAVRKIGSTCSPGRQAELGREVLDTRDAAPMLPHPDLADRVPQADQLWPGPGFVDRARAALNPPGIGLNGQSGHPDGRQRGRMSVGEEEWARDRAWFGQDGAPAPGPLARQFADLTRTLLDATPTVGGVLKLVVGAATALIPDADLVSVTLRDADGTYHTPVETDPVAEQLDQVQYDHREGPCVESARPDGPAVGWSTDLGHDPRWPAFGPAAARHGYHSVLATALVPDARPPRLSGALNIYSRTPGAFGGPAIDTALLLATHASLALAHTRAVASAELEAEHLRRAVDGRDVIGQAKGILMQRRGITADEAFDVLRRASQDLNVKLADLARTLATRHTEIDLPASEA</sequence>
<keyword evidence="3" id="KW-0805">Transcription regulation</keyword>
<proteinExistence type="predicted"/>
<evidence type="ECO:0000256" key="3">
    <source>
        <dbReference type="ARBA" id="ARBA00023015"/>
    </source>
</evidence>
<evidence type="ECO:0000256" key="1">
    <source>
        <dbReference type="ARBA" id="ARBA00022679"/>
    </source>
</evidence>
<dbReference type="InterPro" id="IPR005561">
    <property type="entry name" value="ANTAR"/>
</dbReference>